<reference evidence="8 9" key="1">
    <citation type="journal article" date="2019" name="Sci. Rep.">
        <title>Nanopore sequencing improves the draft genome of the human pathogenic amoeba Naegleria fowleri.</title>
        <authorList>
            <person name="Liechti N."/>
            <person name="Schurch N."/>
            <person name="Bruggmann R."/>
            <person name="Wittwer M."/>
        </authorList>
    </citation>
    <scope>NUCLEOTIDE SEQUENCE [LARGE SCALE GENOMIC DNA]</scope>
    <source>
        <strain evidence="8 9">ATCC 30894</strain>
    </source>
</reference>
<dbReference type="InterPro" id="IPR036627">
    <property type="entry name" value="CobW-likC_sf"/>
</dbReference>
<keyword evidence="9" id="KW-1185">Reference proteome</keyword>
<evidence type="ECO:0000256" key="1">
    <source>
        <dbReference type="ARBA" id="ARBA00022741"/>
    </source>
</evidence>
<dbReference type="GO" id="GO:0016787">
    <property type="term" value="F:hydrolase activity"/>
    <property type="evidence" value="ECO:0007669"/>
    <property type="project" value="UniProtKB-KW"/>
</dbReference>
<evidence type="ECO:0000256" key="6">
    <source>
        <dbReference type="SAM" id="MobiDB-lite"/>
    </source>
</evidence>
<dbReference type="AlphaFoldDB" id="A0A6A5BNH9"/>
<feature type="region of interest" description="Disordered" evidence="6">
    <location>
        <begin position="1"/>
        <end position="62"/>
    </location>
</feature>
<evidence type="ECO:0000256" key="3">
    <source>
        <dbReference type="ARBA" id="ARBA00023186"/>
    </source>
</evidence>
<dbReference type="Pfam" id="PF02492">
    <property type="entry name" value="cobW"/>
    <property type="match status" value="2"/>
</dbReference>
<evidence type="ECO:0000256" key="5">
    <source>
        <dbReference type="ARBA" id="ARBA00049117"/>
    </source>
</evidence>
<comment type="caution">
    <text evidence="8">The sequence shown here is derived from an EMBL/GenBank/DDBJ whole genome shotgun (WGS) entry which is preliminary data.</text>
</comment>
<dbReference type="InterPro" id="IPR027417">
    <property type="entry name" value="P-loop_NTPase"/>
</dbReference>
<feature type="compositionally biased region" description="Low complexity" evidence="6">
    <location>
        <begin position="16"/>
        <end position="40"/>
    </location>
</feature>
<evidence type="ECO:0000313" key="8">
    <source>
        <dbReference type="EMBL" id="KAF0975831.1"/>
    </source>
</evidence>
<dbReference type="Proteomes" id="UP000444721">
    <property type="component" value="Unassembled WGS sequence"/>
</dbReference>
<organism evidence="8 9">
    <name type="scientific">Naegleria fowleri</name>
    <name type="common">Brain eating amoeba</name>
    <dbReference type="NCBI Taxonomy" id="5763"/>
    <lineage>
        <taxon>Eukaryota</taxon>
        <taxon>Discoba</taxon>
        <taxon>Heterolobosea</taxon>
        <taxon>Tetramitia</taxon>
        <taxon>Eutetramitia</taxon>
        <taxon>Vahlkampfiidae</taxon>
        <taxon>Naegleria</taxon>
    </lineage>
</organism>
<sequence length="562" mass="63722">MTHDANGSGVSAPQETPTTSSASTTTPTTTNVASSTSTTNQDEVNTSGFYPPRKPQDPNDQRLPVTVLSGFLGAGKTTLLKYVLNNQEGYKVAVIVNDMSEINIDAKLVHINHLKNDTKEQKLIEMANGCICCTLREDLLQEIAKLANEKKFDYLIIESSGISEPLPVAETFTFSVDDFLNYVQQTKLKEEKAPSETPIKNVTLKNLARLDTMVTVVDSYNWLLDYTSGKTLKDKNLQNDADDDRQVVDLLVDQIEFANVIILNKIDLVTADELGLLEQTIRHLNPKAKLIKTKFGKVPLDCIFHTNMFDFNEAQQSAGWLQELQGNHVPESVQYGITSFAYRRRRPFHPKRLSDQFIHNEEALDGVLRSKGFFWLCTKMDIYGLWSQAGDTLRIETGGRFWASIPKEDWPKDDNSLAKIWDQKWGDRRQELVFIGMDISEKDISAKLDSCLLTDEEMAMEDKWKDFEDPIELDEEEEATHAHTHGDACAHDGNHDHSHHHHHDDTSEKHTIILKNKRKMPTTEENGHKQEATQDDTDKKRKLDQALENESTPTEAKKVKKD</sequence>
<dbReference type="SMART" id="SM00833">
    <property type="entry name" value="CobW_C"/>
    <property type="match status" value="1"/>
</dbReference>
<dbReference type="PANTHER" id="PTHR43603:SF1">
    <property type="entry name" value="ZINC-REGULATED GTPASE METALLOPROTEIN ACTIVATOR 1"/>
    <property type="match status" value="1"/>
</dbReference>
<dbReference type="GeneID" id="68112376"/>
<keyword evidence="3" id="KW-0143">Chaperone</keyword>
<dbReference type="PANTHER" id="PTHR43603">
    <property type="entry name" value="COBW DOMAIN-CONTAINING PROTEIN DDB_G0274527"/>
    <property type="match status" value="1"/>
</dbReference>
<keyword evidence="1" id="KW-0547">Nucleotide-binding</keyword>
<dbReference type="Gene3D" id="3.30.1220.10">
    <property type="entry name" value="CobW-like, C-terminal domain"/>
    <property type="match status" value="1"/>
</dbReference>
<dbReference type="VEuPathDB" id="AmoebaDB:NfTy_052070"/>
<name>A0A6A5BNH9_NAEFO</name>
<dbReference type="InterPro" id="IPR051927">
    <property type="entry name" value="Zn_Chap_cDPG_Synth"/>
</dbReference>
<evidence type="ECO:0000313" key="9">
    <source>
        <dbReference type="Proteomes" id="UP000444721"/>
    </source>
</evidence>
<dbReference type="CDD" id="cd03112">
    <property type="entry name" value="CobW-like"/>
    <property type="match status" value="1"/>
</dbReference>
<evidence type="ECO:0000256" key="2">
    <source>
        <dbReference type="ARBA" id="ARBA00022801"/>
    </source>
</evidence>
<gene>
    <name evidence="8" type="ORF">FDP41_005158</name>
</gene>
<evidence type="ECO:0000259" key="7">
    <source>
        <dbReference type="SMART" id="SM00833"/>
    </source>
</evidence>
<feature type="region of interest" description="Disordered" evidence="6">
    <location>
        <begin position="476"/>
        <end position="562"/>
    </location>
</feature>
<proteinExistence type="inferred from homology"/>
<accession>A0A6A5BNH9</accession>
<dbReference type="EMBL" id="VFQX01000043">
    <property type="protein sequence ID" value="KAF0975831.1"/>
    <property type="molecule type" value="Genomic_DNA"/>
</dbReference>
<evidence type="ECO:0000256" key="4">
    <source>
        <dbReference type="ARBA" id="ARBA00034320"/>
    </source>
</evidence>
<dbReference type="InterPro" id="IPR003495">
    <property type="entry name" value="CobW/HypB/UreG_nucleotide-bd"/>
</dbReference>
<dbReference type="RefSeq" id="XP_044560544.1">
    <property type="nucleotide sequence ID" value="XM_044708652.1"/>
</dbReference>
<protein>
    <recommendedName>
        <fullName evidence="7">CobW C-terminal domain-containing protein</fullName>
    </recommendedName>
</protein>
<feature type="compositionally biased region" description="Basic and acidic residues" evidence="6">
    <location>
        <begin position="479"/>
        <end position="496"/>
    </location>
</feature>
<dbReference type="VEuPathDB" id="AmoebaDB:FDP41_005158"/>
<feature type="domain" description="CobW C-terminal" evidence="7">
    <location>
        <begin position="337"/>
        <end position="452"/>
    </location>
</feature>
<comment type="catalytic activity">
    <reaction evidence="5">
        <text>GTP + H2O = GDP + phosphate + H(+)</text>
        <dbReference type="Rhea" id="RHEA:19669"/>
        <dbReference type="ChEBI" id="CHEBI:15377"/>
        <dbReference type="ChEBI" id="CHEBI:15378"/>
        <dbReference type="ChEBI" id="CHEBI:37565"/>
        <dbReference type="ChEBI" id="CHEBI:43474"/>
        <dbReference type="ChEBI" id="CHEBI:58189"/>
    </reaction>
    <physiologicalReaction direction="left-to-right" evidence="5">
        <dbReference type="Rhea" id="RHEA:19670"/>
    </physiologicalReaction>
</comment>
<dbReference type="OMA" id="VNDMATI"/>
<dbReference type="VEuPathDB" id="AmoebaDB:NF0016190"/>
<comment type="similarity">
    <text evidence="4">Belongs to the SIMIBI class G3E GTPase family. ZNG1 subfamily.</text>
</comment>
<dbReference type="GO" id="GO:0000166">
    <property type="term" value="F:nucleotide binding"/>
    <property type="evidence" value="ECO:0007669"/>
    <property type="project" value="UniProtKB-KW"/>
</dbReference>
<dbReference type="SUPFAM" id="SSF52540">
    <property type="entry name" value="P-loop containing nucleoside triphosphate hydrolases"/>
    <property type="match status" value="1"/>
</dbReference>
<dbReference type="Pfam" id="PF07683">
    <property type="entry name" value="CobW_C"/>
    <property type="match status" value="1"/>
</dbReference>
<dbReference type="InterPro" id="IPR011629">
    <property type="entry name" value="CobW-like_C"/>
</dbReference>
<dbReference type="Gene3D" id="3.40.50.300">
    <property type="entry name" value="P-loop containing nucleotide triphosphate hydrolases"/>
    <property type="match status" value="1"/>
</dbReference>
<dbReference type="OrthoDB" id="258627at2759"/>
<keyword evidence="2" id="KW-0378">Hydrolase</keyword>
<feature type="compositionally biased region" description="Basic and acidic residues" evidence="6">
    <location>
        <begin position="521"/>
        <end position="545"/>
    </location>
</feature>